<proteinExistence type="inferred from homology"/>
<gene>
    <name evidence="7" type="ORF">PYX00_009733</name>
</gene>
<dbReference type="InterPro" id="IPR026059">
    <property type="entry name" value="Rab3GAP2"/>
</dbReference>
<dbReference type="Pfam" id="PF14655">
    <property type="entry name" value="RAB3GAP2_N"/>
    <property type="match status" value="1"/>
</dbReference>
<dbReference type="PANTHER" id="PTHR12472:SF0">
    <property type="entry name" value="RAB3 GTPASE-ACTIVATING PROTEIN NON-CATALYTIC SUBUNIT"/>
    <property type="match status" value="1"/>
</dbReference>
<evidence type="ECO:0000256" key="4">
    <source>
        <dbReference type="ARBA" id="ARBA00022490"/>
    </source>
</evidence>
<evidence type="ECO:0000259" key="5">
    <source>
        <dbReference type="Pfam" id="PF14655"/>
    </source>
</evidence>
<comment type="subcellular location">
    <subcellularLocation>
        <location evidence="1">Cytoplasm</location>
    </subcellularLocation>
</comment>
<dbReference type="GO" id="GO:0005737">
    <property type="term" value="C:cytoplasm"/>
    <property type="evidence" value="ECO:0007669"/>
    <property type="project" value="UniProtKB-SubCell"/>
</dbReference>
<dbReference type="GO" id="GO:0005096">
    <property type="term" value="F:GTPase activator activity"/>
    <property type="evidence" value="ECO:0007669"/>
    <property type="project" value="UniProtKB-KW"/>
</dbReference>
<evidence type="ECO:0000313" key="7">
    <source>
        <dbReference type="EMBL" id="KAL0267477.1"/>
    </source>
</evidence>
<accession>A0AAW2HCS5</accession>
<comment type="caution">
    <text evidence="7">The sequence shown here is derived from an EMBL/GenBank/DDBJ whole genome shotgun (WGS) entry which is preliminary data.</text>
</comment>
<protein>
    <recommendedName>
        <fullName evidence="8">Rab3 GTPase-activating protein non-catalytic subunit</fullName>
    </recommendedName>
</protein>
<evidence type="ECO:0000259" key="6">
    <source>
        <dbReference type="Pfam" id="PF14656"/>
    </source>
</evidence>
<comment type="similarity">
    <text evidence="2">Belongs to the Rab3-GAP regulatory subunit family.</text>
</comment>
<evidence type="ECO:0008006" key="8">
    <source>
        <dbReference type="Google" id="ProtNLM"/>
    </source>
</evidence>
<organism evidence="7">
    <name type="scientific">Menopon gallinae</name>
    <name type="common">poultry shaft louse</name>
    <dbReference type="NCBI Taxonomy" id="328185"/>
    <lineage>
        <taxon>Eukaryota</taxon>
        <taxon>Metazoa</taxon>
        <taxon>Ecdysozoa</taxon>
        <taxon>Arthropoda</taxon>
        <taxon>Hexapoda</taxon>
        <taxon>Insecta</taxon>
        <taxon>Pterygota</taxon>
        <taxon>Neoptera</taxon>
        <taxon>Paraneoptera</taxon>
        <taxon>Psocodea</taxon>
        <taxon>Troctomorpha</taxon>
        <taxon>Phthiraptera</taxon>
        <taxon>Amblycera</taxon>
        <taxon>Menoponidae</taxon>
        <taxon>Menopon</taxon>
    </lineage>
</organism>
<feature type="domain" description="Rab3GAP regulatory subunit C-terminal" evidence="6">
    <location>
        <begin position="751"/>
        <end position="1368"/>
    </location>
</feature>
<dbReference type="InterPro" id="IPR032839">
    <property type="entry name" value="RAB3GAP_N"/>
</dbReference>
<evidence type="ECO:0000256" key="1">
    <source>
        <dbReference type="ARBA" id="ARBA00004496"/>
    </source>
</evidence>
<sequence>MSCEIKHIARFVGINNCKQSFLGKGIRKDENWLQECIVSLSPTGEILVLAKGTYVYIFASKWVYTDSGDMRMEFEEMWKGQPCTKSGDITSVLCLPLVSLRQSANGADWTCIVVGYSSGTIKFFTEKMYQLLSEVLHAEPIIQIKCNSFRSGSQRGSGSATDQEPHDTIYVLYKTVICVLNGFSLIQTLRGCRSRLARQSATLTSMSLDGFPIDFKKYGFSDQDAITDASFVGQTSINIFDHLVTASLAAGFKCYYRPSPPQTSLIVATGRKPFLGFHYTVESGDKWGNLRGGAVLAGVAMAVGSKIKDSVAASLPGWFAFGSSEQDKMKVSQEPAEQLRCRFGLCDLWRHGSSIITSPDGRLSAITDSLGRIFLIENNTGIARRLWKGYREAQCGFLEVEEDVEKSRHKRSKSTLSSSNGAVPRRVLFIIIYAPKKGLIEVFGVQQGPCVASFKVSKHGQLLYTPYGLLGFNNAPTKGANTGQYTVSFICEDGIREIIVPFHCGLRSDNSNKARDLHILKKIKAYLKEGHSDASKVEDDVEAFAKDMKTEEIKTQVVEMLMTNKQITARAFMKVLNVFIGTFTTEEQRSMSSSFVALVESLENLIAFYIFLKDLNNQPPNYKTVVGSEENESQLADTLLLTSKEMSSVTKLIKMVNEMENKVKGDSKVTFAEGSEKSLTQFISCFNVNGYVNSVVKEEKQEGCSLYLKADLNDEKLKWIGEFLFSGIFYSEDWINDWKTYVSESKLATIDMMKCLLSYWSNKSVTDNLNFEIVSLVELIKAVCSLMDPEEITIEYNKQSPWWIAVRSYLKKSQCSISALLAAIACRAVTITIEQMKEIRQAQSGKKQNQESEESQNNGWENVSKDTWEWDILISNLEDLTLLNSVLNLPFQNYHSTRPKLDFNFDEISIKSVLYKGDGYITELVAKWLVQFGLEPSCLIDRKDVEFLVKTTTADEKNSESEAVVKKESSEIEEAKALGENETVHLILHYVGVLKEKFPYSLTSSALLANICWEYMAYWYKNPEELSCLESAVEFLKAVPSTDIQHGLSYLCWTMHMSNRFGEVMRLINKAGKVPREKLCFQDVQLTNIQVLVFLKFSTEMLYIMLETGTSEKKTFIYNQEGIWQNEPIGNCQSLVNLALSQPKVNEELLLLHYQLSLCLHMMAELNIKFPKMFSTLFDCAAWTNFLTDLCEKSQVSCHSSSASLTKARTQFLYKVIAGAVQTIDVVESIPPFPVRESPDYVPETKENVEKATKWLSHCIELARLWNIPVDDLRRNYVCELYSCGFDRLAEEILPAVNECEALASQLLLVAGQRLKIYIHGSSSLSEKMSNLSPNLSTWLQSLDESKLKNHNIDLNDLRTVLSYVLKCRPSTAEEERLAVEMTESIPPMDNEGSLSY</sequence>
<evidence type="ECO:0000256" key="2">
    <source>
        <dbReference type="ARBA" id="ARBA00008153"/>
    </source>
</evidence>
<dbReference type="EMBL" id="JARGDH010000005">
    <property type="protein sequence ID" value="KAL0267477.1"/>
    <property type="molecule type" value="Genomic_DNA"/>
</dbReference>
<name>A0AAW2HCS5_9NEOP</name>
<keyword evidence="3" id="KW-0343">GTPase activation</keyword>
<evidence type="ECO:0000256" key="3">
    <source>
        <dbReference type="ARBA" id="ARBA00022468"/>
    </source>
</evidence>
<dbReference type="Pfam" id="PF14656">
    <property type="entry name" value="RAB3GAP2_C"/>
    <property type="match status" value="1"/>
</dbReference>
<reference evidence="7" key="1">
    <citation type="journal article" date="2024" name="Gigascience">
        <title>Chromosome-level genome of the poultry shaft louse Menopon gallinae provides insight into the host-switching and adaptive evolution of parasitic lice.</title>
        <authorList>
            <person name="Xu Y."/>
            <person name="Ma L."/>
            <person name="Liu S."/>
            <person name="Liang Y."/>
            <person name="Liu Q."/>
            <person name="He Z."/>
            <person name="Tian L."/>
            <person name="Duan Y."/>
            <person name="Cai W."/>
            <person name="Li H."/>
            <person name="Song F."/>
        </authorList>
    </citation>
    <scope>NUCLEOTIDE SEQUENCE</scope>
    <source>
        <strain evidence="7">Cailab_2023a</strain>
    </source>
</reference>
<dbReference type="PANTHER" id="PTHR12472">
    <property type="entry name" value="RAB3-GAP REGULATORY DOMAIN"/>
    <property type="match status" value="1"/>
</dbReference>
<dbReference type="InterPro" id="IPR029257">
    <property type="entry name" value="RAB3GAP2_C"/>
</dbReference>
<keyword evidence="4" id="KW-0963">Cytoplasm</keyword>
<feature type="domain" description="Rab3-GAP regulatory subunit N-terminal" evidence="5">
    <location>
        <begin position="32"/>
        <end position="463"/>
    </location>
</feature>